<name>A0A1F7WE75_9BACT</name>
<evidence type="ECO:0000259" key="4">
    <source>
        <dbReference type="Pfam" id="PF03486"/>
    </source>
</evidence>
<comment type="caution">
    <text evidence="6">The sequence shown here is derived from an EMBL/GenBank/DDBJ whole genome shotgun (WGS) entry which is preliminary data.</text>
</comment>
<dbReference type="InterPro" id="IPR004792">
    <property type="entry name" value="BaiN-like"/>
</dbReference>
<dbReference type="Gene3D" id="1.10.8.260">
    <property type="entry name" value="HI0933 insert domain-like"/>
    <property type="match status" value="1"/>
</dbReference>
<dbReference type="InterPro" id="IPR057661">
    <property type="entry name" value="RsdA/BaiN/AoA(So)_Rossmann"/>
</dbReference>
<dbReference type="InterPro" id="IPR055178">
    <property type="entry name" value="RsdA/BaiN/AoA(So)-like_dom"/>
</dbReference>
<dbReference type="AlphaFoldDB" id="A0A1F7WE75"/>
<dbReference type="InterPro" id="IPR023166">
    <property type="entry name" value="BaiN-like_dom_sf"/>
</dbReference>
<feature type="domain" description="RsdA/BaiN/AoA(So)-like insert" evidence="5">
    <location>
        <begin position="206"/>
        <end position="356"/>
    </location>
</feature>
<accession>A0A1F7WE75</accession>
<dbReference type="PANTHER" id="PTHR42887:SF2">
    <property type="entry name" value="OS12G0638800 PROTEIN"/>
    <property type="match status" value="1"/>
</dbReference>
<dbReference type="SUPFAM" id="SSF51905">
    <property type="entry name" value="FAD/NAD(P)-binding domain"/>
    <property type="match status" value="1"/>
</dbReference>
<comment type="cofactor">
    <cofactor evidence="1">
        <name>FAD</name>
        <dbReference type="ChEBI" id="CHEBI:57692"/>
    </cofactor>
</comment>
<proteinExistence type="predicted"/>
<dbReference type="EMBL" id="MGFH01000248">
    <property type="protein sequence ID" value="OGM00867.1"/>
    <property type="molecule type" value="Genomic_DNA"/>
</dbReference>
<dbReference type="SUPFAM" id="SSF160996">
    <property type="entry name" value="HI0933 insert domain-like"/>
    <property type="match status" value="1"/>
</dbReference>
<dbReference type="NCBIfam" id="TIGR00275">
    <property type="entry name" value="aminoacetone oxidase family FAD-binding enzyme"/>
    <property type="match status" value="1"/>
</dbReference>
<keyword evidence="3" id="KW-0274">FAD</keyword>
<evidence type="ECO:0000256" key="1">
    <source>
        <dbReference type="ARBA" id="ARBA00001974"/>
    </source>
</evidence>
<sequence>MRKLKYDIAIIGAGAFTGFFASFVNEAGAAGNAGIIAVEKLPRPFKKIAASGNGRCNYSNENFSAGDYISLEPDPTFERTAFDSLRTLDLKKFFGDHLVPSRVDEYGRLFPFTNSSKTIGEFFEHNLKQSGIETLCDTLCDEAVPASDGSGFSIGCINPKTGEQTSIYSDILIFACGGAAYPQLGSGGASFELIKKFGHSVIGPVPGICALETSEKPFSKLAGLKLEARLKYKDFDRTGEILFTDYGISGPNVLYLSSRITRDLFLGEKPVVTIDFLPADQLSAKYFSEAAAAGRYNSPADIFGGALNRDFLKAFIRAAGMDRLNFDAALIQRLHGELKNYKAGILRARPFTEAQVSLGGVRCAEITPGSLESKLVKNLFFAGEVIDYTGGCGGYNIHFAAACARSLVKRLFIK</sequence>
<dbReference type="STRING" id="1817813.A2008_11360"/>
<dbReference type="Pfam" id="PF03486">
    <property type="entry name" value="HI0933_like"/>
    <property type="match status" value="1"/>
</dbReference>
<dbReference type="Pfam" id="PF22780">
    <property type="entry name" value="HI0933_like_1st"/>
    <property type="match status" value="1"/>
</dbReference>
<feature type="domain" description="RsdA/BaiN/AoA(So)-like Rossmann fold-like" evidence="4">
    <location>
        <begin position="7"/>
        <end position="404"/>
    </location>
</feature>
<dbReference type="Gene3D" id="3.50.50.60">
    <property type="entry name" value="FAD/NAD(P)-binding domain"/>
    <property type="match status" value="1"/>
</dbReference>
<evidence type="ECO:0000313" key="7">
    <source>
        <dbReference type="Proteomes" id="UP000178735"/>
    </source>
</evidence>
<evidence type="ECO:0000259" key="5">
    <source>
        <dbReference type="Pfam" id="PF22780"/>
    </source>
</evidence>
<evidence type="ECO:0008006" key="8">
    <source>
        <dbReference type="Google" id="ProtNLM"/>
    </source>
</evidence>
<evidence type="ECO:0000313" key="6">
    <source>
        <dbReference type="EMBL" id="OGM00867.1"/>
    </source>
</evidence>
<evidence type="ECO:0000256" key="3">
    <source>
        <dbReference type="ARBA" id="ARBA00022827"/>
    </source>
</evidence>
<reference evidence="6 7" key="1">
    <citation type="journal article" date="2016" name="Nat. Commun.">
        <title>Thousands of microbial genomes shed light on interconnected biogeochemical processes in an aquifer system.</title>
        <authorList>
            <person name="Anantharaman K."/>
            <person name="Brown C.T."/>
            <person name="Hug L.A."/>
            <person name="Sharon I."/>
            <person name="Castelle C.J."/>
            <person name="Probst A.J."/>
            <person name="Thomas B.C."/>
            <person name="Singh A."/>
            <person name="Wilkins M.J."/>
            <person name="Karaoz U."/>
            <person name="Brodie E.L."/>
            <person name="Williams K.H."/>
            <person name="Hubbard S.S."/>
            <person name="Banfield J.F."/>
        </authorList>
    </citation>
    <scope>NUCLEOTIDE SEQUENCE [LARGE SCALE GENOMIC DNA]</scope>
</reference>
<dbReference type="InterPro" id="IPR036188">
    <property type="entry name" value="FAD/NAD-bd_sf"/>
</dbReference>
<gene>
    <name evidence="6" type="ORF">A2008_11360</name>
</gene>
<keyword evidence="2" id="KW-0285">Flavoprotein</keyword>
<dbReference type="Gene3D" id="2.40.30.10">
    <property type="entry name" value="Translation factors"/>
    <property type="match status" value="1"/>
</dbReference>
<organism evidence="6 7">
    <name type="scientific">Candidatus Wallbacteria bacterium GWC2_49_35</name>
    <dbReference type="NCBI Taxonomy" id="1817813"/>
    <lineage>
        <taxon>Bacteria</taxon>
        <taxon>Candidatus Walliibacteriota</taxon>
    </lineage>
</organism>
<dbReference type="PANTHER" id="PTHR42887">
    <property type="entry name" value="OS12G0638800 PROTEIN"/>
    <property type="match status" value="1"/>
</dbReference>
<dbReference type="Proteomes" id="UP000178735">
    <property type="component" value="Unassembled WGS sequence"/>
</dbReference>
<evidence type="ECO:0000256" key="2">
    <source>
        <dbReference type="ARBA" id="ARBA00022630"/>
    </source>
</evidence>
<protein>
    <recommendedName>
        <fullName evidence="8">Aminoacetone oxidase family FAD-binding enzyme</fullName>
    </recommendedName>
</protein>